<sequence length="105" mass="12442">MRQEKEAIKKRLNDELQHVKFTQHQEVLNRTHPVSAKEKLATFWNKEIEIPLVPVFAIFSLLIFSWGMGMEQKQQNHSISRQLVEVGGNVYWEDELERVVVLREN</sequence>
<proteinExistence type="predicted"/>
<keyword evidence="1" id="KW-0812">Transmembrane</keyword>
<evidence type="ECO:0000313" key="2">
    <source>
        <dbReference type="EMBL" id="SEM95856.1"/>
    </source>
</evidence>
<dbReference type="AlphaFoldDB" id="A0A1H8CLK9"/>
<keyword evidence="1" id="KW-1133">Transmembrane helix</keyword>
<feature type="transmembrane region" description="Helical" evidence="1">
    <location>
        <begin position="50"/>
        <end position="69"/>
    </location>
</feature>
<keyword evidence="1" id="KW-0472">Membrane</keyword>
<name>A0A1H8CLK9_9BACI</name>
<gene>
    <name evidence="2" type="ORF">SAMN05192533_107144</name>
</gene>
<evidence type="ECO:0000256" key="1">
    <source>
        <dbReference type="SAM" id="Phobius"/>
    </source>
</evidence>
<dbReference type="RefSeq" id="WP_090745370.1">
    <property type="nucleotide sequence ID" value="NZ_FOBW01000007.1"/>
</dbReference>
<dbReference type="Proteomes" id="UP000198553">
    <property type="component" value="Unassembled WGS sequence"/>
</dbReference>
<organism evidence="2 3">
    <name type="scientific">Mesobacillus persicus</name>
    <dbReference type="NCBI Taxonomy" id="930146"/>
    <lineage>
        <taxon>Bacteria</taxon>
        <taxon>Bacillati</taxon>
        <taxon>Bacillota</taxon>
        <taxon>Bacilli</taxon>
        <taxon>Bacillales</taxon>
        <taxon>Bacillaceae</taxon>
        <taxon>Mesobacillus</taxon>
    </lineage>
</organism>
<reference evidence="3" key="1">
    <citation type="submission" date="2016-10" db="EMBL/GenBank/DDBJ databases">
        <authorList>
            <person name="Varghese N."/>
            <person name="Submissions S."/>
        </authorList>
    </citation>
    <scope>NUCLEOTIDE SEQUENCE [LARGE SCALE GENOMIC DNA]</scope>
    <source>
        <strain evidence="3">B48,IBRC-M 10115,DSM 25386,CECT 8001</strain>
    </source>
</reference>
<dbReference type="EMBL" id="FOBW01000007">
    <property type="protein sequence ID" value="SEM95856.1"/>
    <property type="molecule type" value="Genomic_DNA"/>
</dbReference>
<dbReference type="STRING" id="930146.SAMN05192533_107144"/>
<accession>A0A1H8CLK9</accession>
<dbReference type="OrthoDB" id="2665022at2"/>
<keyword evidence="3" id="KW-1185">Reference proteome</keyword>
<evidence type="ECO:0000313" key="3">
    <source>
        <dbReference type="Proteomes" id="UP000198553"/>
    </source>
</evidence>
<protein>
    <submittedName>
        <fullName evidence="2">Uncharacterized protein</fullName>
    </submittedName>
</protein>